<accession>A0A8T2APS2</accession>
<keyword evidence="2" id="KW-1185">Reference proteome</keyword>
<reference evidence="1 2" key="1">
    <citation type="submission" date="2020-12" db="EMBL/GenBank/DDBJ databases">
        <title>Concerted genomic and epigenomic changes stabilize Arabidopsis allopolyploids.</title>
        <authorList>
            <person name="Chen Z."/>
        </authorList>
    </citation>
    <scope>NUCLEOTIDE SEQUENCE [LARGE SCALE GENOMIC DNA]</scope>
    <source>
        <strain evidence="1">Allo738</strain>
        <tissue evidence="1">Leaf</tissue>
    </source>
</reference>
<proteinExistence type="predicted"/>
<evidence type="ECO:0000313" key="1">
    <source>
        <dbReference type="EMBL" id="KAG7576570.1"/>
    </source>
</evidence>
<dbReference type="PANTHER" id="PTHR33103:SF69">
    <property type="entry name" value="DUF674 FAMILY PROTEIN"/>
    <property type="match status" value="1"/>
</dbReference>
<dbReference type="Pfam" id="PF05056">
    <property type="entry name" value="DUF674"/>
    <property type="match status" value="3"/>
</dbReference>
<comment type="caution">
    <text evidence="1">The sequence shown here is derived from an EMBL/GenBank/DDBJ whole genome shotgun (WGS) entry which is preliminary data.</text>
</comment>
<gene>
    <name evidence="1" type="ORF">ISN45_Aa03g009270</name>
</gene>
<dbReference type="Proteomes" id="UP000694240">
    <property type="component" value="Chromosome 8"/>
</dbReference>
<dbReference type="InterPro" id="IPR007750">
    <property type="entry name" value="DUF674"/>
</dbReference>
<evidence type="ECO:0000313" key="2">
    <source>
        <dbReference type="Proteomes" id="UP000694240"/>
    </source>
</evidence>
<dbReference type="EMBL" id="JAEFBK010000008">
    <property type="protein sequence ID" value="KAG7576570.1"/>
    <property type="molecule type" value="Genomic_DNA"/>
</dbReference>
<dbReference type="PANTHER" id="PTHR33103">
    <property type="entry name" value="OS01G0153900 PROTEIN"/>
    <property type="match status" value="1"/>
</dbReference>
<protein>
    <recommendedName>
        <fullName evidence="3">DUF674 family protein</fullName>
    </recommendedName>
</protein>
<name>A0A8T2APS2_9BRAS</name>
<sequence length="885" mass="98405">MAKSANISLKLLVDEKKNKVVLAEAGHDFVDVLFGLLTLPMGTIARLLENHQKLPHVLGCYKNLNRSVSDMVIDCKSMLVSPKSSMENHCRRLKLKIDDTQAPKFYVCSKLYESDSCKAYINVHNSRCSCGSLMSYPVLVPEDEQVIDSLGNAADGVFVTCRSSFIVADDLKVMLNSIDGIVKILNGLGYPNLNDLQEMLIDVGSEEVLSLLGNLFTSESALTSTFLMKQCMTTMLTLRSPAMFKTGRVEQGFGCHMEVFVGKLDRKILYAECSEDFIDSLLTFLVLPLESASSLSNDNTTLGCVKNLCRFGRFERSVLGKGDKVVTLNPIDPKNSKSCTSMIVDKGFVKRNTKFIVSDDLLITPMNKFSTIGLLKKMQINMNDFEAQSICIYKAESSGKPTFSLRLLIDEEKNRVVLAEAGKDFVDVLCSLLTLPMGTIVRLLEKHQNPQSAIVGCFHNLYKSVSDMDVDNFQTQACKNLLLHPRSAKASHGRKLKLNIDDTEATKFFVCPNFVSTEACRKLYSHVSTTKCCCGSSMTREIPVEEEQADGILLSCRTSFVITDDLKVALNSMGLVMNVLNDLGYSGFDKLQEMLIDVGFEEILTLLGCLFTSEAPLTDTFLRKHCMSRKRKMLTPLVQESSVARVAETPLTLKVYVRKSDRAVLYAECREEFVDFLFTFLAIPLEFAWELSIDNVYMGCVGNLCRSVKDLSFEKQKEATVSKCMLPYYYNGRAQPLDVVIQESPEYEGLVSRYGHNMLSKKINKTVLSNGEILAKFTSVHATIGLVKEETNFIVSDDLVVTPMNSSSTISLLSKLQMNIGDIEEQAISIGKAEATSLLRASLITTSALTNGLSNFLSKMEPDEATQYTPKIQKSDKTNEAWQLL</sequence>
<dbReference type="AlphaFoldDB" id="A0A8T2APS2"/>
<evidence type="ECO:0008006" key="3">
    <source>
        <dbReference type="Google" id="ProtNLM"/>
    </source>
</evidence>
<organism evidence="1 2">
    <name type="scientific">Arabidopsis thaliana x Arabidopsis arenosa</name>
    <dbReference type="NCBI Taxonomy" id="1240361"/>
    <lineage>
        <taxon>Eukaryota</taxon>
        <taxon>Viridiplantae</taxon>
        <taxon>Streptophyta</taxon>
        <taxon>Embryophyta</taxon>
        <taxon>Tracheophyta</taxon>
        <taxon>Spermatophyta</taxon>
        <taxon>Magnoliopsida</taxon>
        <taxon>eudicotyledons</taxon>
        <taxon>Gunneridae</taxon>
        <taxon>Pentapetalae</taxon>
        <taxon>rosids</taxon>
        <taxon>malvids</taxon>
        <taxon>Brassicales</taxon>
        <taxon>Brassicaceae</taxon>
        <taxon>Camelineae</taxon>
        <taxon>Arabidopsis</taxon>
    </lineage>
</organism>